<dbReference type="AlphaFoldDB" id="A0ABD6Y458"/>
<dbReference type="InterPro" id="IPR048020">
    <property type="entry name" value="Transpos_IS3"/>
</dbReference>
<dbReference type="PANTHER" id="PTHR46889:SF4">
    <property type="entry name" value="TRANSPOSASE INSO FOR INSERTION SEQUENCE ELEMENT IS911B-RELATED"/>
    <property type="match status" value="1"/>
</dbReference>
<dbReference type="InterPro" id="IPR025948">
    <property type="entry name" value="HTH-like_dom"/>
</dbReference>
<dbReference type="InterPro" id="IPR050900">
    <property type="entry name" value="Transposase_IS3/IS150/IS904"/>
</dbReference>
<dbReference type="PANTHER" id="PTHR46889">
    <property type="entry name" value="TRANSPOSASE INSF FOR INSERTION SEQUENCE IS3B-RELATED"/>
    <property type="match status" value="1"/>
</dbReference>
<dbReference type="RefSeq" id="WP_109897733.1">
    <property type="nucleotide sequence ID" value="NZ_JAXOJV010000001.1"/>
</dbReference>
<comment type="caution">
    <text evidence="3">The sequence shown here is derived from an EMBL/GenBank/DDBJ whole genome shotgun (WGS) entry which is preliminary data.</text>
</comment>
<dbReference type="InterPro" id="IPR036397">
    <property type="entry name" value="RNaseH_sf"/>
</dbReference>
<organism evidence="3 4">
    <name type="scientific">Limosilactobacillus reuteri</name>
    <name type="common">Lactobacillus reuteri</name>
    <dbReference type="NCBI Taxonomy" id="1598"/>
    <lineage>
        <taxon>Bacteria</taxon>
        <taxon>Bacillati</taxon>
        <taxon>Bacillota</taxon>
        <taxon>Bacilli</taxon>
        <taxon>Lactobacillales</taxon>
        <taxon>Lactobacillaceae</taxon>
        <taxon>Limosilactobacillus</taxon>
    </lineage>
</organism>
<evidence type="ECO:0000256" key="1">
    <source>
        <dbReference type="ARBA" id="ARBA00002286"/>
    </source>
</evidence>
<dbReference type="NCBIfam" id="NF033516">
    <property type="entry name" value="transpos_IS3"/>
    <property type="match status" value="1"/>
</dbReference>
<evidence type="ECO:0000313" key="3">
    <source>
        <dbReference type="EMBL" id="PWT36524.1"/>
    </source>
</evidence>
<dbReference type="SUPFAM" id="SSF53098">
    <property type="entry name" value="Ribonuclease H-like"/>
    <property type="match status" value="1"/>
</dbReference>
<dbReference type="Pfam" id="PF00665">
    <property type="entry name" value="rve"/>
    <property type="match status" value="1"/>
</dbReference>
<reference evidence="4" key="1">
    <citation type="journal article" date="2018" name="Front. Microbiol.">
        <title>Comparative Genomics of the Herbivore Gut Symbiont Lactobacillus reuteri Reveals Genetic Diversity and Lifestyle Adaptation.</title>
        <authorList>
            <person name="Zhao J."/>
        </authorList>
    </citation>
    <scope>NUCLEOTIDE SEQUENCE [LARGE SCALE GENOMIC DNA]</scope>
    <source>
        <strain evidence="4">LR9</strain>
    </source>
</reference>
<dbReference type="Gene3D" id="3.30.420.10">
    <property type="entry name" value="Ribonuclease H-like superfamily/Ribonuclease H"/>
    <property type="match status" value="1"/>
</dbReference>
<dbReference type="InterPro" id="IPR001584">
    <property type="entry name" value="Integrase_cat-core"/>
</dbReference>
<evidence type="ECO:0000259" key="2">
    <source>
        <dbReference type="PROSITE" id="PS50994"/>
    </source>
</evidence>
<name>A0ABD6Y458_LIMRT</name>
<dbReference type="Proteomes" id="UP000245735">
    <property type="component" value="Unassembled WGS sequence"/>
</dbReference>
<dbReference type="Pfam" id="PF13276">
    <property type="entry name" value="HTH_21"/>
    <property type="match status" value="1"/>
</dbReference>
<comment type="function">
    <text evidence="1">Involved in the transposition of the insertion sequence.</text>
</comment>
<protein>
    <submittedName>
        <fullName evidence="3">IS3 family transposase</fullName>
    </submittedName>
</protein>
<feature type="domain" description="Integrase catalytic" evidence="2">
    <location>
        <begin position="118"/>
        <end position="275"/>
    </location>
</feature>
<proteinExistence type="predicted"/>
<dbReference type="Pfam" id="PF13333">
    <property type="entry name" value="rve_2"/>
    <property type="match status" value="1"/>
</dbReference>
<dbReference type="InterPro" id="IPR012337">
    <property type="entry name" value="RNaseH-like_sf"/>
</dbReference>
<evidence type="ECO:0000313" key="4">
    <source>
        <dbReference type="Proteomes" id="UP000245735"/>
    </source>
</evidence>
<gene>
    <name evidence="3" type="ORF">DKZ35_09885</name>
</gene>
<accession>A0ABD6Y458</accession>
<dbReference type="PROSITE" id="PS50994">
    <property type="entry name" value="INTEGRASE"/>
    <property type="match status" value="1"/>
</dbReference>
<sequence length="275" mass="33039">MIQELRHKFGFSLAEILPYTSIKRSTFYYQVHRREAEDNQVLLQIIKEIKQVHPGYGYRPVTDELHRRGLMANYKRVSRLMRENGLSSRMDNRQTRKYNSAIGPQGKKAKNRLKRRFQTDRPYQKMTTDVSEFRYGKMGQDERVYLSPIKDLCSGEIVSYNISDHPTPDSVMKPLMELINKRPLLNYRMTVHSDQGIQYQTKLWQQALKKNHIFQSMSRRATCLDNVSMESFFHTMKVELYYEHHYQTKAELVKVMKEWIKYYNQKRIRHKSSRR</sequence>
<dbReference type="EMBL" id="QGHV01000077">
    <property type="protein sequence ID" value="PWT36524.1"/>
    <property type="molecule type" value="Genomic_DNA"/>
</dbReference>